<name>A0AAD5DKM4_9CHLO</name>
<dbReference type="Proteomes" id="UP001205105">
    <property type="component" value="Unassembled WGS sequence"/>
</dbReference>
<reference evidence="3" key="1">
    <citation type="submission" date="2020-11" db="EMBL/GenBank/DDBJ databases">
        <title>Chlorella ohadii genome sequencing and assembly.</title>
        <authorList>
            <person name="Murik O."/>
            <person name="Treves H."/>
            <person name="Kedem I."/>
            <person name="Shotland Y."/>
            <person name="Kaplan A."/>
        </authorList>
    </citation>
    <scope>NUCLEOTIDE SEQUENCE</scope>
    <source>
        <strain evidence="3">1</strain>
    </source>
</reference>
<dbReference type="AlphaFoldDB" id="A0AAD5DKM4"/>
<feature type="compositionally biased region" description="Low complexity" evidence="1">
    <location>
        <begin position="8"/>
        <end position="24"/>
    </location>
</feature>
<feature type="transmembrane region" description="Helical" evidence="2">
    <location>
        <begin position="163"/>
        <end position="187"/>
    </location>
</feature>
<proteinExistence type="predicted"/>
<evidence type="ECO:0000256" key="1">
    <source>
        <dbReference type="SAM" id="MobiDB-lite"/>
    </source>
</evidence>
<gene>
    <name evidence="3" type="ORF">COHA_008165</name>
</gene>
<evidence type="ECO:0000313" key="3">
    <source>
        <dbReference type="EMBL" id="KAI7837983.1"/>
    </source>
</evidence>
<evidence type="ECO:0000256" key="2">
    <source>
        <dbReference type="SAM" id="Phobius"/>
    </source>
</evidence>
<dbReference type="EMBL" id="JADXDR010000138">
    <property type="protein sequence ID" value="KAI7837983.1"/>
    <property type="molecule type" value="Genomic_DNA"/>
</dbReference>
<feature type="region of interest" description="Disordered" evidence="1">
    <location>
        <begin position="1"/>
        <end position="38"/>
    </location>
</feature>
<sequence>MHLPTHPAPRSSAPSGSPSLPGGPVTDPGPSNTAAMEEPLGSQIATSAVPGGGFARVPSSSRVAAGAGQPGGEPVSWDEMGQLGLHKALNEYYKLSASQRNMRLCSRGGPPGVLCTLLHTLFVPQLPAALAPPALFAAAGSLLYAAAWLLYNTAALTIPLALWAAFAADGSLSLTPVAAAAAAQVLPAAADPLPLPAPLAGHCGAALLLLPLLLLALRVSEAAVLRRRQQRWEAAKRTVTAADVQARFAGWALPGSGGSGGASFSAEVPVAAAAGAVHHEQQQLTRQQEAALLREVGQLWQAVYGEGLHADQLQTLPDVAAAVGRLCKDTGVPVPAAAAAAGSDNDGALLLGLVQQIKVAVGVA</sequence>
<feature type="transmembrane region" description="Helical" evidence="2">
    <location>
        <begin position="199"/>
        <end position="219"/>
    </location>
</feature>
<protein>
    <submittedName>
        <fullName evidence="3">Uncharacterized protein</fullName>
    </submittedName>
</protein>
<comment type="caution">
    <text evidence="3">The sequence shown here is derived from an EMBL/GenBank/DDBJ whole genome shotgun (WGS) entry which is preliminary data.</text>
</comment>
<organism evidence="3 4">
    <name type="scientific">Chlorella ohadii</name>
    <dbReference type="NCBI Taxonomy" id="2649997"/>
    <lineage>
        <taxon>Eukaryota</taxon>
        <taxon>Viridiplantae</taxon>
        <taxon>Chlorophyta</taxon>
        <taxon>core chlorophytes</taxon>
        <taxon>Trebouxiophyceae</taxon>
        <taxon>Chlorellales</taxon>
        <taxon>Chlorellaceae</taxon>
        <taxon>Chlorella clade</taxon>
        <taxon>Chlorella</taxon>
    </lineage>
</organism>
<accession>A0AAD5DKM4</accession>
<keyword evidence="4" id="KW-1185">Reference proteome</keyword>
<keyword evidence="2" id="KW-0812">Transmembrane</keyword>
<keyword evidence="2" id="KW-0472">Membrane</keyword>
<feature type="transmembrane region" description="Helical" evidence="2">
    <location>
        <begin position="129"/>
        <end position="151"/>
    </location>
</feature>
<evidence type="ECO:0000313" key="4">
    <source>
        <dbReference type="Proteomes" id="UP001205105"/>
    </source>
</evidence>
<keyword evidence="2" id="KW-1133">Transmembrane helix</keyword>